<protein>
    <submittedName>
        <fullName evidence="2">Uncharacterized protein</fullName>
    </submittedName>
</protein>
<dbReference type="AlphaFoldDB" id="A0A4Z2ICD0"/>
<feature type="region of interest" description="Disordered" evidence="1">
    <location>
        <begin position="129"/>
        <end position="159"/>
    </location>
</feature>
<dbReference type="Proteomes" id="UP000314294">
    <property type="component" value="Unassembled WGS sequence"/>
</dbReference>
<sequence length="159" mass="17283">MELSESQSVRLEMYRSLAVKGSAPTHRLTQVIEDGHTKYLHGDPRCKIQIPADPNSYKGKPNLKAACPGFVVDEASGGVDFDSDGSERQTGGLTGGLGDVELNLLAACDHSLDFRAVLLEMCRSDRDLRNGRQVSGNKEASGRHGRRLSVFQSQPADTR</sequence>
<accession>A0A4Z2ICD0</accession>
<dbReference type="EMBL" id="SRLO01000107">
    <property type="protein sequence ID" value="TNN75072.1"/>
    <property type="molecule type" value="Genomic_DNA"/>
</dbReference>
<evidence type="ECO:0000313" key="2">
    <source>
        <dbReference type="EMBL" id="TNN75072.1"/>
    </source>
</evidence>
<evidence type="ECO:0000256" key="1">
    <source>
        <dbReference type="SAM" id="MobiDB-lite"/>
    </source>
</evidence>
<proteinExistence type="predicted"/>
<name>A0A4Z2ICD0_9TELE</name>
<gene>
    <name evidence="2" type="ORF">EYF80_014645</name>
</gene>
<feature type="compositionally biased region" description="Polar residues" evidence="1">
    <location>
        <begin position="150"/>
        <end position="159"/>
    </location>
</feature>
<organism evidence="2 3">
    <name type="scientific">Liparis tanakae</name>
    <name type="common">Tanaka's snailfish</name>
    <dbReference type="NCBI Taxonomy" id="230148"/>
    <lineage>
        <taxon>Eukaryota</taxon>
        <taxon>Metazoa</taxon>
        <taxon>Chordata</taxon>
        <taxon>Craniata</taxon>
        <taxon>Vertebrata</taxon>
        <taxon>Euteleostomi</taxon>
        <taxon>Actinopterygii</taxon>
        <taxon>Neopterygii</taxon>
        <taxon>Teleostei</taxon>
        <taxon>Neoteleostei</taxon>
        <taxon>Acanthomorphata</taxon>
        <taxon>Eupercaria</taxon>
        <taxon>Perciformes</taxon>
        <taxon>Cottioidei</taxon>
        <taxon>Cottales</taxon>
        <taxon>Liparidae</taxon>
        <taxon>Liparis</taxon>
    </lineage>
</organism>
<evidence type="ECO:0000313" key="3">
    <source>
        <dbReference type="Proteomes" id="UP000314294"/>
    </source>
</evidence>
<comment type="caution">
    <text evidence="2">The sequence shown here is derived from an EMBL/GenBank/DDBJ whole genome shotgun (WGS) entry which is preliminary data.</text>
</comment>
<reference evidence="2 3" key="1">
    <citation type="submission" date="2019-03" db="EMBL/GenBank/DDBJ databases">
        <title>First draft genome of Liparis tanakae, snailfish: a comprehensive survey of snailfish specific genes.</title>
        <authorList>
            <person name="Kim W."/>
            <person name="Song I."/>
            <person name="Jeong J.-H."/>
            <person name="Kim D."/>
            <person name="Kim S."/>
            <person name="Ryu S."/>
            <person name="Song J.Y."/>
            <person name="Lee S.K."/>
        </authorList>
    </citation>
    <scope>NUCLEOTIDE SEQUENCE [LARGE SCALE GENOMIC DNA]</scope>
    <source>
        <tissue evidence="2">Muscle</tissue>
    </source>
</reference>
<keyword evidence="3" id="KW-1185">Reference proteome</keyword>